<keyword evidence="2" id="KW-0547">Nucleotide-binding</keyword>
<gene>
    <name evidence="2" type="ORF">FNL38_108132</name>
</gene>
<dbReference type="PROSITE" id="PS00211">
    <property type="entry name" value="ABC_TRANSPORTER_1"/>
    <property type="match status" value="1"/>
</dbReference>
<name>A0A652YK46_NOCGL</name>
<dbReference type="CDD" id="cd03215">
    <property type="entry name" value="ABC_Carb_Monos_II"/>
    <property type="match status" value="1"/>
</dbReference>
<dbReference type="InterPro" id="IPR017871">
    <property type="entry name" value="ABC_transporter-like_CS"/>
</dbReference>
<dbReference type="PROSITE" id="PS50893">
    <property type="entry name" value="ABC_TRANSPORTER_2"/>
    <property type="match status" value="2"/>
</dbReference>
<protein>
    <submittedName>
        <fullName evidence="2">Nucleoside ABC transporter ATP-binding protein</fullName>
    </submittedName>
</protein>
<dbReference type="InterPro" id="IPR003439">
    <property type="entry name" value="ABC_transporter-like_ATP-bd"/>
</dbReference>
<keyword evidence="2" id="KW-0067">ATP-binding</keyword>
<organism evidence="2">
    <name type="scientific">Nocardia globerula</name>
    <dbReference type="NCBI Taxonomy" id="1818"/>
    <lineage>
        <taxon>Bacteria</taxon>
        <taxon>Bacillati</taxon>
        <taxon>Actinomycetota</taxon>
        <taxon>Actinomycetes</taxon>
        <taxon>Mycobacteriales</taxon>
        <taxon>Nocardiaceae</taxon>
        <taxon>Nocardia</taxon>
    </lineage>
</organism>
<feature type="domain" description="ABC transporter" evidence="1">
    <location>
        <begin position="4"/>
        <end position="236"/>
    </location>
</feature>
<sequence>MATLTLNGVGKRFGSVSALTDVTMTVAPGSVHCILGENGAGKSTLCNIVFGSTTPSSGTMTLNGRTYTPQSPADAIAAGIAMVHQHFSLIPTMTVRENLLLGTKGFRLPVDALTAKLDVISQQYGLTVDLDALTSDLPVGSRQKVEIVKALLRDPELVLLDEPTAVLDPGEIDSLIGTCHALAAAGTSVVLITHKLGEVARAADAATVLRGGKVSGGGLLTDTSISDLLTDMVGSAAPLSHARVVRRPASREPGLTLANISFTRPDRSEALTGVDLTVYRGEIVGIAGVEGNGQSELASILSGAITADTGKILLDAVDITGLDPAARTRIGLGVVPEDRHAEGIVSELTVTDNLLLGRLKDYTRFGLLDRAKMAARTASAIDEYSIRADGPGAPMHSLSGGNQQKVVLARELSIDGLAAVVAAQPTRGLDIGAVSFVLDRLRRVADAGTAVLVISSELDELMAVCDRIFVAYRGQLLGPIDANSAAAQNKITELMMGVAA</sequence>
<dbReference type="CDD" id="cd03216">
    <property type="entry name" value="ABC_Carb_Monos_I"/>
    <property type="match status" value="1"/>
</dbReference>
<dbReference type="InterPro" id="IPR050107">
    <property type="entry name" value="ABC_carbohydrate_import_ATPase"/>
</dbReference>
<dbReference type="InterPro" id="IPR027417">
    <property type="entry name" value="P-loop_NTPase"/>
</dbReference>
<accession>A0A652YK46</accession>
<dbReference type="AlphaFoldDB" id="A0A652YK46"/>
<dbReference type="Gene3D" id="3.40.50.300">
    <property type="entry name" value="P-loop containing nucleotide triphosphate hydrolases"/>
    <property type="match status" value="2"/>
</dbReference>
<reference evidence="2" key="1">
    <citation type="submission" date="2019-07" db="EMBL/GenBank/DDBJ databases">
        <title>Genomic Encyclopedia of Type Strains, Phase IV (KMG-IV): sequencing the most valuable type-strain genomes for metagenomic binning, comparative biology and taxonomic classification.</title>
        <authorList>
            <person name="Goeker M."/>
        </authorList>
    </citation>
    <scope>NUCLEOTIDE SEQUENCE</scope>
    <source>
        <strain evidence="2">DSM 44596</strain>
    </source>
</reference>
<dbReference type="GO" id="GO:0005524">
    <property type="term" value="F:ATP binding"/>
    <property type="evidence" value="ECO:0007669"/>
    <property type="project" value="UniProtKB-KW"/>
</dbReference>
<dbReference type="EMBL" id="VNIQ01000008">
    <property type="protein sequence ID" value="TYQ01276.1"/>
    <property type="molecule type" value="Genomic_DNA"/>
</dbReference>
<dbReference type="GO" id="GO:0016887">
    <property type="term" value="F:ATP hydrolysis activity"/>
    <property type="evidence" value="ECO:0007669"/>
    <property type="project" value="InterPro"/>
</dbReference>
<dbReference type="PANTHER" id="PTHR43790:SF4">
    <property type="entry name" value="GUANOSINE IMPORT ATP-BINDING PROTEIN NUPO"/>
    <property type="match status" value="1"/>
</dbReference>
<dbReference type="PANTHER" id="PTHR43790">
    <property type="entry name" value="CARBOHYDRATE TRANSPORT ATP-BINDING PROTEIN MG119-RELATED"/>
    <property type="match status" value="1"/>
</dbReference>
<evidence type="ECO:0000259" key="1">
    <source>
        <dbReference type="PROSITE" id="PS50893"/>
    </source>
</evidence>
<feature type="domain" description="ABC transporter" evidence="1">
    <location>
        <begin position="255"/>
        <end position="498"/>
    </location>
</feature>
<evidence type="ECO:0000313" key="2">
    <source>
        <dbReference type="EMBL" id="TYQ01276.1"/>
    </source>
</evidence>
<dbReference type="Pfam" id="PF00005">
    <property type="entry name" value="ABC_tran"/>
    <property type="match status" value="2"/>
</dbReference>
<dbReference type="InterPro" id="IPR003593">
    <property type="entry name" value="AAA+_ATPase"/>
</dbReference>
<dbReference type="SUPFAM" id="SSF52540">
    <property type="entry name" value="P-loop containing nucleoside triphosphate hydrolases"/>
    <property type="match status" value="2"/>
</dbReference>
<comment type="caution">
    <text evidence="2">The sequence shown here is derived from an EMBL/GenBank/DDBJ whole genome shotgun (WGS) entry which is preliminary data.</text>
</comment>
<proteinExistence type="predicted"/>
<dbReference type="SMART" id="SM00382">
    <property type="entry name" value="AAA"/>
    <property type="match status" value="1"/>
</dbReference>